<comment type="catalytic activity">
    <reaction evidence="11">
        <text>ATP + H2O = ADP + phosphate + H(+)</text>
        <dbReference type="Rhea" id="RHEA:13065"/>
        <dbReference type="ChEBI" id="CHEBI:15377"/>
        <dbReference type="ChEBI" id="CHEBI:15378"/>
        <dbReference type="ChEBI" id="CHEBI:30616"/>
        <dbReference type="ChEBI" id="CHEBI:43474"/>
        <dbReference type="ChEBI" id="CHEBI:456216"/>
        <dbReference type="EC" id="5.6.2.3"/>
    </reaction>
</comment>
<keyword evidence="3" id="KW-0235">DNA replication</keyword>
<evidence type="ECO:0000313" key="14">
    <source>
        <dbReference type="Proteomes" id="UP000287687"/>
    </source>
</evidence>
<dbReference type="Gene3D" id="1.10.860.10">
    <property type="entry name" value="DNAb Helicase, Chain A"/>
    <property type="match status" value="1"/>
</dbReference>
<evidence type="ECO:0000259" key="12">
    <source>
        <dbReference type="PROSITE" id="PS51199"/>
    </source>
</evidence>
<dbReference type="RefSeq" id="WP_128442263.1">
    <property type="nucleotide sequence ID" value="NZ_SBIP01000002.1"/>
</dbReference>
<sequence length="485" mass="54201">MNANYRDPLPSNIEAEQALLGALLINNDALAAVPPAFEASHFHEHLHQQIFDAIKRGRAVGKTMNAITVRSFMAPDYANAKVGDLSVAQYLVRLVAEAVNISGVSGFADAVTEYYHRREAMTIGDDAHDAGTKAQDELEFIDRIKECRDKLTAIVSAIESRNDPQETLADAIDDTLDRTNDALRGALPVGIDPGIPEITTLTGPWQKKQLIIIGGGVKQGKSALAMQCMFNVAEKAPVGLNSGEMSRMQIIMREKARRTGISSTRQQRGSVSDVEVEELMKAGEEMKRLQHIDIDCRRMTLDQIDQKITRLIGEKGIEAFFLDHIGKIQWTGKMEYEDEFKQGQRATSILKDYAQKHDIPIIALTHLKKSTFQDYQGRTFKERLSAAMNRRPTYRDLVGNMDKDADQVLIVFQARPIVAGMEPAENSDDYPVWEDAMNRVTGKADIILSLSRESEFPRRKEISWEGKSTSYGPAFKQAQNAKELF</sequence>
<protein>
    <recommendedName>
        <fullName evidence="10">DNA 5'-3' helicase</fullName>
        <ecNumber evidence="10">5.6.2.3</ecNumber>
    </recommendedName>
</protein>
<accession>A0A444LH48</accession>
<dbReference type="GO" id="GO:0043139">
    <property type="term" value="F:5'-3' DNA helicase activity"/>
    <property type="evidence" value="ECO:0007669"/>
    <property type="project" value="UniProtKB-EC"/>
</dbReference>
<proteinExistence type="inferred from homology"/>
<dbReference type="GO" id="GO:0005524">
    <property type="term" value="F:ATP binding"/>
    <property type="evidence" value="ECO:0007669"/>
    <property type="project" value="UniProtKB-KW"/>
</dbReference>
<reference evidence="13 14" key="1">
    <citation type="submission" date="2019-01" db="EMBL/GenBank/DDBJ databases">
        <title>The draft genome of Rhizobium sp. 24NR.</title>
        <authorList>
            <person name="Liu L."/>
            <person name="Liang L."/>
            <person name="Shi S."/>
            <person name="Xu L."/>
            <person name="Wang X."/>
            <person name="Li L."/>
            <person name="Zhang X."/>
        </authorList>
    </citation>
    <scope>NUCLEOTIDE SEQUENCE [LARGE SCALE GENOMIC DNA]</scope>
    <source>
        <strain evidence="13 14">24NR</strain>
    </source>
</reference>
<comment type="caution">
    <text evidence="13">The sequence shown here is derived from an EMBL/GenBank/DDBJ whole genome shotgun (WGS) entry which is preliminary data.</text>
</comment>
<dbReference type="InterPro" id="IPR036185">
    <property type="entry name" value="DNA_heli_DnaB-like_N_sf"/>
</dbReference>
<keyword evidence="6" id="KW-0347">Helicase</keyword>
<dbReference type="PANTHER" id="PTHR30153:SF2">
    <property type="entry name" value="REPLICATIVE DNA HELICASE"/>
    <property type="match status" value="1"/>
</dbReference>
<keyword evidence="14" id="KW-1185">Reference proteome</keyword>
<dbReference type="Pfam" id="PF00772">
    <property type="entry name" value="DnaB"/>
    <property type="match status" value="1"/>
</dbReference>
<dbReference type="AlphaFoldDB" id="A0A444LH48"/>
<feature type="domain" description="SF4 helicase" evidence="12">
    <location>
        <begin position="184"/>
        <end position="388"/>
    </location>
</feature>
<keyword evidence="8" id="KW-0238">DNA-binding</keyword>
<dbReference type="SUPFAM" id="SSF48024">
    <property type="entry name" value="N-terminal domain of DnaB helicase"/>
    <property type="match status" value="1"/>
</dbReference>
<evidence type="ECO:0000256" key="3">
    <source>
        <dbReference type="ARBA" id="ARBA00022705"/>
    </source>
</evidence>
<evidence type="ECO:0000313" key="13">
    <source>
        <dbReference type="EMBL" id="RWX78285.1"/>
    </source>
</evidence>
<evidence type="ECO:0000256" key="1">
    <source>
        <dbReference type="ARBA" id="ARBA00008428"/>
    </source>
</evidence>
<dbReference type="Gene3D" id="3.40.50.300">
    <property type="entry name" value="P-loop containing nucleotide triphosphate hydrolases"/>
    <property type="match status" value="1"/>
</dbReference>
<dbReference type="InterPro" id="IPR016136">
    <property type="entry name" value="DNA_helicase_N/primase_C"/>
</dbReference>
<evidence type="ECO:0000256" key="10">
    <source>
        <dbReference type="ARBA" id="ARBA00044969"/>
    </source>
</evidence>
<dbReference type="InterPro" id="IPR007694">
    <property type="entry name" value="DNA_helicase_DnaB-like_C"/>
</dbReference>
<dbReference type="Proteomes" id="UP000287687">
    <property type="component" value="Unassembled WGS sequence"/>
</dbReference>
<keyword evidence="5" id="KW-0378">Hydrolase</keyword>
<dbReference type="GO" id="GO:0006269">
    <property type="term" value="P:DNA replication, synthesis of primer"/>
    <property type="evidence" value="ECO:0007669"/>
    <property type="project" value="UniProtKB-KW"/>
</dbReference>
<dbReference type="InterPro" id="IPR027417">
    <property type="entry name" value="P-loop_NTPase"/>
</dbReference>
<evidence type="ECO:0000256" key="8">
    <source>
        <dbReference type="ARBA" id="ARBA00023125"/>
    </source>
</evidence>
<organism evidence="13 14">
    <name type="scientific">Neorhizobium lilium</name>
    <dbReference type="NCBI Taxonomy" id="2503024"/>
    <lineage>
        <taxon>Bacteria</taxon>
        <taxon>Pseudomonadati</taxon>
        <taxon>Pseudomonadota</taxon>
        <taxon>Alphaproteobacteria</taxon>
        <taxon>Hyphomicrobiales</taxon>
        <taxon>Rhizobiaceae</taxon>
        <taxon>Rhizobium/Agrobacterium group</taxon>
        <taxon>Neorhizobium</taxon>
    </lineage>
</organism>
<evidence type="ECO:0000256" key="4">
    <source>
        <dbReference type="ARBA" id="ARBA00022741"/>
    </source>
</evidence>
<keyword evidence="4" id="KW-0547">Nucleotide-binding</keyword>
<keyword evidence="2" id="KW-0639">Primosome</keyword>
<dbReference type="PANTHER" id="PTHR30153">
    <property type="entry name" value="REPLICATIVE DNA HELICASE DNAB"/>
    <property type="match status" value="1"/>
</dbReference>
<dbReference type="SUPFAM" id="SSF52540">
    <property type="entry name" value="P-loop containing nucleoside triphosphate hydrolases"/>
    <property type="match status" value="1"/>
</dbReference>
<evidence type="ECO:0000256" key="7">
    <source>
        <dbReference type="ARBA" id="ARBA00022840"/>
    </source>
</evidence>
<dbReference type="GO" id="GO:1990077">
    <property type="term" value="C:primosome complex"/>
    <property type="evidence" value="ECO:0007669"/>
    <property type="project" value="UniProtKB-KW"/>
</dbReference>
<dbReference type="EC" id="5.6.2.3" evidence="10"/>
<dbReference type="GO" id="GO:0003677">
    <property type="term" value="F:DNA binding"/>
    <property type="evidence" value="ECO:0007669"/>
    <property type="project" value="UniProtKB-KW"/>
</dbReference>
<gene>
    <name evidence="13" type="ORF">EPK99_06545</name>
</gene>
<keyword evidence="7" id="KW-0067">ATP-binding</keyword>
<dbReference type="InterPro" id="IPR007693">
    <property type="entry name" value="DNA_helicase_DnaB-like_N"/>
</dbReference>
<evidence type="ECO:0000256" key="6">
    <source>
        <dbReference type="ARBA" id="ARBA00022806"/>
    </source>
</evidence>
<evidence type="ECO:0000256" key="2">
    <source>
        <dbReference type="ARBA" id="ARBA00022515"/>
    </source>
</evidence>
<dbReference type="OrthoDB" id="8328747at2"/>
<keyword evidence="9" id="KW-0413">Isomerase</keyword>
<dbReference type="EMBL" id="SBIP01000002">
    <property type="protein sequence ID" value="RWX78285.1"/>
    <property type="molecule type" value="Genomic_DNA"/>
</dbReference>
<dbReference type="GO" id="GO:0016787">
    <property type="term" value="F:hydrolase activity"/>
    <property type="evidence" value="ECO:0007669"/>
    <property type="project" value="UniProtKB-KW"/>
</dbReference>
<dbReference type="GO" id="GO:0005829">
    <property type="term" value="C:cytosol"/>
    <property type="evidence" value="ECO:0007669"/>
    <property type="project" value="TreeGrafter"/>
</dbReference>
<evidence type="ECO:0000256" key="11">
    <source>
        <dbReference type="ARBA" id="ARBA00048954"/>
    </source>
</evidence>
<dbReference type="Pfam" id="PF03796">
    <property type="entry name" value="DnaB_C"/>
    <property type="match status" value="1"/>
</dbReference>
<dbReference type="PROSITE" id="PS51199">
    <property type="entry name" value="SF4_HELICASE"/>
    <property type="match status" value="1"/>
</dbReference>
<evidence type="ECO:0000256" key="5">
    <source>
        <dbReference type="ARBA" id="ARBA00022801"/>
    </source>
</evidence>
<name>A0A444LH48_9HYPH</name>
<evidence type="ECO:0000256" key="9">
    <source>
        <dbReference type="ARBA" id="ARBA00023235"/>
    </source>
</evidence>
<comment type="similarity">
    <text evidence="1">Belongs to the helicase family. DnaB subfamily.</text>
</comment>